<dbReference type="AlphaFoldDB" id="A0AAU7Y7T6"/>
<reference evidence="2" key="1">
    <citation type="submission" date="2020-05" db="EMBL/GenBank/DDBJ databases">
        <title>Complete genome sequence of Pseudomonas sp. Sm006.</title>
        <authorList>
            <person name="Takeuchi K."/>
            <person name="Someya N."/>
        </authorList>
    </citation>
    <scope>NUCLEOTIDE SEQUENCE</scope>
    <source>
        <strain evidence="2">Sm006</strain>
    </source>
</reference>
<dbReference type="RefSeq" id="WP_263404124.1">
    <property type="nucleotide sequence ID" value="NZ_AP023081.1"/>
</dbReference>
<gene>
    <name evidence="3" type="ORF">ABS648_04650</name>
    <name evidence="2" type="ORF">PSm6_28800</name>
</gene>
<dbReference type="EMBL" id="AP023081">
    <property type="protein sequence ID" value="BCD86473.1"/>
    <property type="molecule type" value="Genomic_DNA"/>
</dbReference>
<dbReference type="Pfam" id="PF11162">
    <property type="entry name" value="DUF2946"/>
    <property type="match status" value="1"/>
</dbReference>
<organism evidence="3">
    <name type="scientific">Pseudomonas solani</name>
    <dbReference type="NCBI Taxonomy" id="2731552"/>
    <lineage>
        <taxon>Bacteria</taxon>
        <taxon>Pseudomonadati</taxon>
        <taxon>Pseudomonadota</taxon>
        <taxon>Gammaproteobacteria</taxon>
        <taxon>Pseudomonadales</taxon>
        <taxon>Pseudomonadaceae</taxon>
        <taxon>Pseudomonas</taxon>
    </lineage>
</organism>
<dbReference type="InterPro" id="IPR021333">
    <property type="entry name" value="DUF2946"/>
</dbReference>
<feature type="transmembrane region" description="Helical" evidence="1">
    <location>
        <begin position="70"/>
        <end position="93"/>
    </location>
</feature>
<evidence type="ECO:0000313" key="4">
    <source>
        <dbReference type="Proteomes" id="UP001064896"/>
    </source>
</evidence>
<keyword evidence="1" id="KW-0812">Transmembrane</keyword>
<keyword evidence="1" id="KW-1133">Transmembrane helix</keyword>
<dbReference type="Proteomes" id="UP001064896">
    <property type="component" value="Chromosome"/>
</dbReference>
<evidence type="ECO:0000313" key="3">
    <source>
        <dbReference type="EMBL" id="XBY65062.1"/>
    </source>
</evidence>
<keyword evidence="4" id="KW-1185">Reference proteome</keyword>
<keyword evidence="1" id="KW-0472">Membrane</keyword>
<accession>A0AAU7Y7T6</accession>
<protein>
    <submittedName>
        <fullName evidence="3">DUF2946 family protein</fullName>
    </submittedName>
</protein>
<feature type="transmembrane region" description="Helical" evidence="1">
    <location>
        <begin position="12"/>
        <end position="31"/>
    </location>
</feature>
<evidence type="ECO:0000313" key="2">
    <source>
        <dbReference type="EMBL" id="BCD86473.1"/>
    </source>
</evidence>
<proteinExistence type="predicted"/>
<dbReference type="EMBL" id="CP158373">
    <property type="protein sequence ID" value="XBY65062.1"/>
    <property type="molecule type" value="Genomic_DNA"/>
</dbReference>
<reference evidence="3" key="2">
    <citation type="submission" date="2023-08" db="EMBL/GenBank/DDBJ databases">
        <title>Increased levels of nutrients transform a symbiont into a lethal pathobiont.</title>
        <authorList>
            <person name="Lachnit T."/>
            <person name="Ulrich L."/>
            <person name="Willmer F.M."/>
            <person name="Hasenbein T."/>
            <person name="Steiner L.X."/>
            <person name="Wolters M."/>
            <person name="Herbst E.M."/>
            <person name="Deines P."/>
        </authorList>
    </citation>
    <scope>NUCLEOTIDE SEQUENCE</scope>
    <source>
        <strain evidence="3">T3</strain>
    </source>
</reference>
<sequence>MKTARHDRSLIAWMLYACVLFNLLACGIHHGQALGLELSGLGGAFCSATGSDGPSVDGDLSGAMAQLSSLGFSCPMGSAVTLGILFFLGLSWLQRRRELPRPPRDRRTRTPPRYCWPSANPRASPCL</sequence>
<name>A0AAU7Y7T6_9PSED</name>
<evidence type="ECO:0000256" key="1">
    <source>
        <dbReference type="SAM" id="Phobius"/>
    </source>
</evidence>